<proteinExistence type="inferred from homology"/>
<dbReference type="CDD" id="cd05466">
    <property type="entry name" value="PBP2_LTTR_substrate"/>
    <property type="match status" value="1"/>
</dbReference>
<dbReference type="PANTHER" id="PTHR30346">
    <property type="entry name" value="TRANSCRIPTIONAL DUAL REGULATOR HCAR-RELATED"/>
    <property type="match status" value="1"/>
</dbReference>
<dbReference type="InterPro" id="IPR005119">
    <property type="entry name" value="LysR_subst-bd"/>
</dbReference>
<keyword evidence="3" id="KW-0238">DNA-binding</keyword>
<name>A0A512N8K5_9HYPH</name>
<comment type="caution">
    <text evidence="6">The sequence shown here is derived from an EMBL/GenBank/DDBJ whole genome shotgun (WGS) entry which is preliminary data.</text>
</comment>
<reference evidence="6 7" key="1">
    <citation type="submission" date="2019-07" db="EMBL/GenBank/DDBJ databases">
        <title>Whole genome shotgun sequence of Reyranella soli NBRC 108950.</title>
        <authorList>
            <person name="Hosoyama A."/>
            <person name="Uohara A."/>
            <person name="Ohji S."/>
            <person name="Ichikawa N."/>
        </authorList>
    </citation>
    <scope>NUCLEOTIDE SEQUENCE [LARGE SCALE GENOMIC DNA]</scope>
    <source>
        <strain evidence="6 7">NBRC 108950</strain>
    </source>
</reference>
<comment type="similarity">
    <text evidence="1">Belongs to the LysR transcriptional regulatory family.</text>
</comment>
<gene>
    <name evidence="6" type="ORF">RSO01_24950</name>
</gene>
<dbReference type="GO" id="GO:0003677">
    <property type="term" value="F:DNA binding"/>
    <property type="evidence" value="ECO:0007669"/>
    <property type="project" value="UniProtKB-KW"/>
</dbReference>
<organism evidence="6 7">
    <name type="scientific">Reyranella soli</name>
    <dbReference type="NCBI Taxonomy" id="1230389"/>
    <lineage>
        <taxon>Bacteria</taxon>
        <taxon>Pseudomonadati</taxon>
        <taxon>Pseudomonadota</taxon>
        <taxon>Alphaproteobacteria</taxon>
        <taxon>Hyphomicrobiales</taxon>
        <taxon>Reyranellaceae</taxon>
        <taxon>Reyranella</taxon>
    </lineage>
</organism>
<evidence type="ECO:0000313" key="6">
    <source>
        <dbReference type="EMBL" id="GEP55329.1"/>
    </source>
</evidence>
<dbReference type="Gene3D" id="1.10.10.10">
    <property type="entry name" value="Winged helix-like DNA-binding domain superfamily/Winged helix DNA-binding domain"/>
    <property type="match status" value="1"/>
</dbReference>
<keyword evidence="7" id="KW-1185">Reference proteome</keyword>
<dbReference type="GO" id="GO:0003700">
    <property type="term" value="F:DNA-binding transcription factor activity"/>
    <property type="evidence" value="ECO:0007669"/>
    <property type="project" value="InterPro"/>
</dbReference>
<dbReference type="Proteomes" id="UP000321058">
    <property type="component" value="Unassembled WGS sequence"/>
</dbReference>
<dbReference type="Pfam" id="PF00126">
    <property type="entry name" value="HTH_1"/>
    <property type="match status" value="1"/>
</dbReference>
<protein>
    <submittedName>
        <fullName evidence="6">Transcriptional regulator</fullName>
    </submittedName>
</protein>
<keyword evidence="2" id="KW-0805">Transcription regulation</keyword>
<dbReference type="PRINTS" id="PR00039">
    <property type="entry name" value="HTHLYSR"/>
</dbReference>
<evidence type="ECO:0000313" key="7">
    <source>
        <dbReference type="Proteomes" id="UP000321058"/>
    </source>
</evidence>
<evidence type="ECO:0000256" key="3">
    <source>
        <dbReference type="ARBA" id="ARBA00023125"/>
    </source>
</evidence>
<dbReference type="PROSITE" id="PS50931">
    <property type="entry name" value="HTH_LYSR"/>
    <property type="match status" value="1"/>
</dbReference>
<dbReference type="SUPFAM" id="SSF46785">
    <property type="entry name" value="Winged helix' DNA-binding domain"/>
    <property type="match status" value="1"/>
</dbReference>
<evidence type="ECO:0000256" key="1">
    <source>
        <dbReference type="ARBA" id="ARBA00009437"/>
    </source>
</evidence>
<dbReference type="FunFam" id="1.10.10.10:FF:000001">
    <property type="entry name" value="LysR family transcriptional regulator"/>
    <property type="match status" value="1"/>
</dbReference>
<dbReference type="EMBL" id="BKAJ01000037">
    <property type="protein sequence ID" value="GEP55329.1"/>
    <property type="molecule type" value="Genomic_DNA"/>
</dbReference>
<dbReference type="AlphaFoldDB" id="A0A512N8K5"/>
<dbReference type="InterPro" id="IPR036388">
    <property type="entry name" value="WH-like_DNA-bd_sf"/>
</dbReference>
<dbReference type="InterPro" id="IPR036390">
    <property type="entry name" value="WH_DNA-bd_sf"/>
</dbReference>
<sequence>MHQIRYFLAVCETLNFTRAAEACNVSQPSLTRAIKGLEDELGGPLFRRERNNTHLTGLGEMMRPHLSQVLIETDAAKERAKSFARLDDVELKLGMMCTIGPRRFVPFLQAFRERHPKVRLVVQDGSHVQLQDRLAQGELDVAVYGQPEAIDERFHARRLYDERFVIGVGPGHPFDGQNAVRVADLNGHAYVNRLQCEFFDHAGHVWREHGSKVKMVFRSDRDDWVQAMAMAGLGFSFIPEHAVTMPGLRVRPLIDPEIVRTIQVVTVRGRPHLSAVGAFVREILAFPWANAA</sequence>
<evidence type="ECO:0000256" key="4">
    <source>
        <dbReference type="ARBA" id="ARBA00023163"/>
    </source>
</evidence>
<dbReference type="OrthoDB" id="7260751at2"/>
<accession>A0A512N8K5</accession>
<dbReference type="InterPro" id="IPR000847">
    <property type="entry name" value="LysR_HTH_N"/>
</dbReference>
<dbReference type="Gene3D" id="3.40.190.10">
    <property type="entry name" value="Periplasmic binding protein-like II"/>
    <property type="match status" value="2"/>
</dbReference>
<feature type="domain" description="HTH lysR-type" evidence="5">
    <location>
        <begin position="1"/>
        <end position="56"/>
    </location>
</feature>
<evidence type="ECO:0000256" key="2">
    <source>
        <dbReference type="ARBA" id="ARBA00023015"/>
    </source>
</evidence>
<evidence type="ECO:0000259" key="5">
    <source>
        <dbReference type="PROSITE" id="PS50931"/>
    </source>
</evidence>
<dbReference type="PANTHER" id="PTHR30346:SF28">
    <property type="entry name" value="HTH-TYPE TRANSCRIPTIONAL REGULATOR CYNR"/>
    <property type="match status" value="1"/>
</dbReference>
<dbReference type="SUPFAM" id="SSF53850">
    <property type="entry name" value="Periplasmic binding protein-like II"/>
    <property type="match status" value="1"/>
</dbReference>
<keyword evidence="4" id="KW-0804">Transcription</keyword>
<dbReference type="GO" id="GO:0032993">
    <property type="term" value="C:protein-DNA complex"/>
    <property type="evidence" value="ECO:0007669"/>
    <property type="project" value="TreeGrafter"/>
</dbReference>
<dbReference type="RefSeq" id="WP_147149422.1">
    <property type="nucleotide sequence ID" value="NZ_BKAJ01000037.1"/>
</dbReference>
<dbReference type="Pfam" id="PF03466">
    <property type="entry name" value="LysR_substrate"/>
    <property type="match status" value="1"/>
</dbReference>